<evidence type="ECO:0000313" key="2">
    <source>
        <dbReference type="Proteomes" id="UP000054843"/>
    </source>
</evidence>
<dbReference type="AlphaFoldDB" id="A0A0V1M1D2"/>
<name>A0A0V1M1D2_9BILA</name>
<protein>
    <submittedName>
        <fullName evidence="1">Uncharacterized protein</fullName>
    </submittedName>
</protein>
<organism evidence="1 2">
    <name type="scientific">Trichinella papuae</name>
    <dbReference type="NCBI Taxonomy" id="268474"/>
    <lineage>
        <taxon>Eukaryota</taxon>
        <taxon>Metazoa</taxon>
        <taxon>Ecdysozoa</taxon>
        <taxon>Nematoda</taxon>
        <taxon>Enoplea</taxon>
        <taxon>Dorylaimia</taxon>
        <taxon>Trichinellida</taxon>
        <taxon>Trichinellidae</taxon>
        <taxon>Trichinella</taxon>
    </lineage>
</organism>
<evidence type="ECO:0000313" key="1">
    <source>
        <dbReference type="EMBL" id="KRZ65597.1"/>
    </source>
</evidence>
<sequence>MAQNVFSRMPSALFTIRLLNTSFADQGYVYLVESKALMIERFITVRHGHDASCFLAVDCLNVSYINEIFLEL</sequence>
<proteinExistence type="predicted"/>
<dbReference type="EMBL" id="JYDO01000324">
    <property type="protein sequence ID" value="KRZ65597.1"/>
    <property type="molecule type" value="Genomic_DNA"/>
</dbReference>
<keyword evidence="2" id="KW-1185">Reference proteome</keyword>
<dbReference type="Proteomes" id="UP000054843">
    <property type="component" value="Unassembled WGS sequence"/>
</dbReference>
<accession>A0A0V1M1D2</accession>
<gene>
    <name evidence="1" type="ORF">T10_5061</name>
</gene>
<reference evidence="1 2" key="1">
    <citation type="submission" date="2015-01" db="EMBL/GenBank/DDBJ databases">
        <title>Evolution of Trichinella species and genotypes.</title>
        <authorList>
            <person name="Korhonen P.K."/>
            <person name="Edoardo P."/>
            <person name="Giuseppe L.R."/>
            <person name="Gasser R.B."/>
        </authorList>
    </citation>
    <scope>NUCLEOTIDE SEQUENCE [LARGE SCALE GENOMIC DNA]</scope>
    <source>
        <strain evidence="1">ISS1980</strain>
    </source>
</reference>
<comment type="caution">
    <text evidence="1">The sequence shown here is derived from an EMBL/GenBank/DDBJ whole genome shotgun (WGS) entry which is preliminary data.</text>
</comment>